<evidence type="ECO:0000256" key="1">
    <source>
        <dbReference type="SAM" id="MobiDB-lite"/>
    </source>
</evidence>
<accession>A0A379G134</accession>
<sequence>MNYSSLNPISLTTNRKDKRGNREDKQQAFSGNPMSNSAMMMIYHCYPARSEQKSAESSCYK</sequence>
<dbReference type="RefSeq" id="WP_006816025.1">
    <property type="nucleotide sequence ID" value="NZ_CABLCG010000070.1"/>
</dbReference>
<gene>
    <name evidence="2" type="ORF">NCTC12026_00680</name>
</gene>
<organism evidence="2 3">
    <name type="scientific">Providencia rustigianii</name>
    <dbReference type="NCBI Taxonomy" id="158850"/>
    <lineage>
        <taxon>Bacteria</taxon>
        <taxon>Pseudomonadati</taxon>
        <taxon>Pseudomonadota</taxon>
        <taxon>Gammaproteobacteria</taxon>
        <taxon>Enterobacterales</taxon>
        <taxon>Morganellaceae</taxon>
        <taxon>Providencia</taxon>
    </lineage>
</organism>
<evidence type="ECO:0000313" key="2">
    <source>
        <dbReference type="EMBL" id="SUC34343.1"/>
    </source>
</evidence>
<dbReference type="OrthoDB" id="9924452at2"/>
<name>A0A379G134_9GAMM</name>
<proteinExistence type="predicted"/>
<feature type="region of interest" description="Disordered" evidence="1">
    <location>
        <begin position="1"/>
        <end position="35"/>
    </location>
</feature>
<dbReference type="AlphaFoldDB" id="A0A379G134"/>
<reference evidence="2 3" key="1">
    <citation type="submission" date="2018-06" db="EMBL/GenBank/DDBJ databases">
        <authorList>
            <consortium name="Pathogen Informatics"/>
            <person name="Doyle S."/>
        </authorList>
    </citation>
    <scope>NUCLEOTIDE SEQUENCE [LARGE SCALE GENOMIC DNA]</scope>
    <source>
        <strain evidence="2 3">NCTC12026</strain>
    </source>
</reference>
<protein>
    <submittedName>
        <fullName evidence="2">Uncharacterized protein</fullName>
    </submittedName>
</protein>
<dbReference type="EMBL" id="UGUA01000002">
    <property type="protein sequence ID" value="SUC34343.1"/>
    <property type="molecule type" value="Genomic_DNA"/>
</dbReference>
<feature type="compositionally biased region" description="Polar residues" evidence="1">
    <location>
        <begin position="1"/>
        <end position="13"/>
    </location>
</feature>
<dbReference type="Proteomes" id="UP000255129">
    <property type="component" value="Unassembled WGS sequence"/>
</dbReference>
<evidence type="ECO:0000313" key="3">
    <source>
        <dbReference type="Proteomes" id="UP000255129"/>
    </source>
</evidence>